<dbReference type="PANTHER" id="PTHR16465:SF0">
    <property type="entry name" value="ZINC FINGER MATRIN-TYPE PROTEIN 5"/>
    <property type="match status" value="1"/>
</dbReference>
<dbReference type="SMART" id="SM00451">
    <property type="entry name" value="ZnF_U1"/>
    <property type="match status" value="1"/>
</dbReference>
<dbReference type="InterPro" id="IPR000571">
    <property type="entry name" value="Znf_CCCH"/>
</dbReference>
<dbReference type="Proteomes" id="UP000053097">
    <property type="component" value="Unassembled WGS sequence"/>
</dbReference>
<evidence type="ECO:0000313" key="8">
    <source>
        <dbReference type="Proteomes" id="UP000053097"/>
    </source>
</evidence>
<accession>A0A026WPV8</accession>
<organism evidence="7 8">
    <name type="scientific">Ooceraea biroi</name>
    <name type="common">Clonal raider ant</name>
    <name type="synonym">Cerapachys biroi</name>
    <dbReference type="NCBI Taxonomy" id="2015173"/>
    <lineage>
        <taxon>Eukaryota</taxon>
        <taxon>Metazoa</taxon>
        <taxon>Ecdysozoa</taxon>
        <taxon>Arthropoda</taxon>
        <taxon>Hexapoda</taxon>
        <taxon>Insecta</taxon>
        <taxon>Pterygota</taxon>
        <taxon>Neoptera</taxon>
        <taxon>Endopterygota</taxon>
        <taxon>Hymenoptera</taxon>
        <taxon>Apocrita</taxon>
        <taxon>Aculeata</taxon>
        <taxon>Formicoidea</taxon>
        <taxon>Formicidae</taxon>
        <taxon>Dorylinae</taxon>
        <taxon>Ooceraea</taxon>
    </lineage>
</organism>
<dbReference type="Pfam" id="PF06220">
    <property type="entry name" value="zf-U1"/>
    <property type="match status" value="1"/>
</dbReference>
<dbReference type="GO" id="GO:0005689">
    <property type="term" value="C:U12-type spliceosomal complex"/>
    <property type="evidence" value="ECO:0007669"/>
    <property type="project" value="TreeGrafter"/>
</dbReference>
<dbReference type="InterPro" id="IPR036236">
    <property type="entry name" value="Znf_C2H2_sf"/>
</dbReference>
<sequence length="167" mass="19406">MGKTYYCDYCDRSFKDNVEARKKHLSSLQHTKNRTDHYNVFKDPETILKEEYEKTPCKRYMTIGDCAFGLGCRFSHYTPPMIWELERLVAAKNSKDLTTQPKDGWPNPEDIINEYFENEMDPSGAEKLDYPSMSSTPSRLADYPYLPRSLRPVTSEGMADSDFSKWG</sequence>
<feature type="zinc finger region" description="C3H1-type" evidence="4">
    <location>
        <begin position="51"/>
        <end position="79"/>
    </location>
</feature>
<dbReference type="SUPFAM" id="SSF57667">
    <property type="entry name" value="beta-beta-alpha zinc fingers"/>
    <property type="match status" value="1"/>
</dbReference>
<dbReference type="OrthoDB" id="2417221at2759"/>
<dbReference type="InterPro" id="IPR013085">
    <property type="entry name" value="U1-CZ_Znf_C2H2"/>
</dbReference>
<keyword evidence="8" id="KW-1185">Reference proteome</keyword>
<dbReference type="Pfam" id="PF00642">
    <property type="entry name" value="zf-CCCH"/>
    <property type="match status" value="1"/>
</dbReference>
<evidence type="ECO:0000259" key="6">
    <source>
        <dbReference type="PROSITE" id="PS50103"/>
    </source>
</evidence>
<reference evidence="7 8" key="1">
    <citation type="journal article" date="2014" name="Curr. Biol.">
        <title>The genome of the clonal raider ant Cerapachys biroi.</title>
        <authorList>
            <person name="Oxley P.R."/>
            <person name="Ji L."/>
            <person name="Fetter-Pruneda I."/>
            <person name="McKenzie S.K."/>
            <person name="Li C."/>
            <person name="Hu H."/>
            <person name="Zhang G."/>
            <person name="Kronauer D.J."/>
        </authorList>
    </citation>
    <scope>NUCLEOTIDE SEQUENCE [LARGE SCALE GENOMIC DNA]</scope>
</reference>
<evidence type="ECO:0000256" key="3">
    <source>
        <dbReference type="ARBA" id="ARBA00022833"/>
    </source>
</evidence>
<feature type="region of interest" description="Disordered" evidence="5">
    <location>
        <begin position="122"/>
        <end position="143"/>
    </location>
</feature>
<dbReference type="SUPFAM" id="SSF90229">
    <property type="entry name" value="CCCH zinc finger"/>
    <property type="match status" value="1"/>
</dbReference>
<evidence type="ECO:0000256" key="1">
    <source>
        <dbReference type="ARBA" id="ARBA00022723"/>
    </source>
</evidence>
<dbReference type="InterPro" id="IPR036855">
    <property type="entry name" value="Znf_CCCH_sf"/>
</dbReference>
<dbReference type="AlphaFoldDB" id="A0A026WPV8"/>
<dbReference type="EMBL" id="KK107135">
    <property type="protein sequence ID" value="EZA58092.1"/>
    <property type="molecule type" value="Genomic_DNA"/>
</dbReference>
<evidence type="ECO:0000256" key="2">
    <source>
        <dbReference type="ARBA" id="ARBA00022771"/>
    </source>
</evidence>
<keyword evidence="2 4" id="KW-0863">Zinc-finger</keyword>
<protein>
    <submittedName>
        <fullName evidence="7">Zinc finger matrin-type protein</fullName>
    </submittedName>
</protein>
<keyword evidence="3 4" id="KW-0862">Zinc</keyword>
<dbReference type="GO" id="GO:0003676">
    <property type="term" value="F:nucleic acid binding"/>
    <property type="evidence" value="ECO:0007669"/>
    <property type="project" value="InterPro"/>
</dbReference>
<name>A0A026WPV8_OOCBI</name>
<dbReference type="PANTHER" id="PTHR16465">
    <property type="entry name" value="NUCLEASE-RELATED"/>
    <property type="match status" value="1"/>
</dbReference>
<evidence type="ECO:0000256" key="4">
    <source>
        <dbReference type="PROSITE-ProRule" id="PRU00723"/>
    </source>
</evidence>
<dbReference type="PROSITE" id="PS50103">
    <property type="entry name" value="ZF_C3H1"/>
    <property type="match status" value="1"/>
</dbReference>
<dbReference type="GO" id="GO:0008270">
    <property type="term" value="F:zinc ion binding"/>
    <property type="evidence" value="ECO:0007669"/>
    <property type="project" value="UniProtKB-KW"/>
</dbReference>
<dbReference type="Gene3D" id="3.30.160.60">
    <property type="entry name" value="Classic Zinc Finger"/>
    <property type="match status" value="1"/>
</dbReference>
<dbReference type="OMA" id="PMIWELE"/>
<evidence type="ECO:0000256" key="5">
    <source>
        <dbReference type="SAM" id="MobiDB-lite"/>
    </source>
</evidence>
<feature type="domain" description="C3H1-type" evidence="6">
    <location>
        <begin position="51"/>
        <end position="79"/>
    </location>
</feature>
<dbReference type="InterPro" id="IPR003604">
    <property type="entry name" value="Matrin/U1-like-C_Znf_C2H2"/>
</dbReference>
<keyword evidence="1 4" id="KW-0479">Metal-binding</keyword>
<dbReference type="STRING" id="2015173.A0A026WPV8"/>
<evidence type="ECO:0000313" key="7">
    <source>
        <dbReference type="EMBL" id="EZA58092.1"/>
    </source>
</evidence>
<gene>
    <name evidence="7" type="ORF">X777_01473</name>
</gene>
<proteinExistence type="predicted"/>